<evidence type="ECO:0000313" key="1">
    <source>
        <dbReference type="EMBL" id="KAE9402397.1"/>
    </source>
</evidence>
<reference evidence="1" key="1">
    <citation type="journal article" date="2019" name="Environ. Microbiol.">
        <title>Fungal ecological strategies reflected in gene transcription - a case study of two litter decomposers.</title>
        <authorList>
            <person name="Barbi F."/>
            <person name="Kohler A."/>
            <person name="Barry K."/>
            <person name="Baskaran P."/>
            <person name="Daum C."/>
            <person name="Fauchery L."/>
            <person name="Ihrmark K."/>
            <person name="Kuo A."/>
            <person name="LaButti K."/>
            <person name="Lipzen A."/>
            <person name="Morin E."/>
            <person name="Grigoriev I.V."/>
            <person name="Henrissat B."/>
            <person name="Lindahl B."/>
            <person name="Martin F."/>
        </authorList>
    </citation>
    <scope>NUCLEOTIDE SEQUENCE</scope>
    <source>
        <strain evidence="1">JB14</strain>
    </source>
</reference>
<gene>
    <name evidence="1" type="ORF">BT96DRAFT_1087225</name>
</gene>
<keyword evidence="2" id="KW-1185">Reference proteome</keyword>
<evidence type="ECO:0000313" key="2">
    <source>
        <dbReference type="Proteomes" id="UP000799118"/>
    </source>
</evidence>
<protein>
    <submittedName>
        <fullName evidence="1">Uncharacterized protein</fullName>
    </submittedName>
</protein>
<proteinExistence type="predicted"/>
<organism evidence="1 2">
    <name type="scientific">Gymnopus androsaceus JB14</name>
    <dbReference type="NCBI Taxonomy" id="1447944"/>
    <lineage>
        <taxon>Eukaryota</taxon>
        <taxon>Fungi</taxon>
        <taxon>Dikarya</taxon>
        <taxon>Basidiomycota</taxon>
        <taxon>Agaricomycotina</taxon>
        <taxon>Agaricomycetes</taxon>
        <taxon>Agaricomycetidae</taxon>
        <taxon>Agaricales</taxon>
        <taxon>Marasmiineae</taxon>
        <taxon>Omphalotaceae</taxon>
        <taxon>Gymnopus</taxon>
    </lineage>
</organism>
<dbReference type="EMBL" id="ML769435">
    <property type="protein sequence ID" value="KAE9402397.1"/>
    <property type="molecule type" value="Genomic_DNA"/>
</dbReference>
<dbReference type="Proteomes" id="UP000799118">
    <property type="component" value="Unassembled WGS sequence"/>
</dbReference>
<sequence length="216" mass="24814">MHRSTTGFISEYWQARECAAPCKGLRSFQSGMGGVYTPPSQTEPTVQSKMKGSPNWFDSYPYIGQVSLPKSIEEDTEEQLPRGEVVVRDHIPGWVMRTTHFGVNGPPKDQLYWIDFDPKWKKMDELSKRMMRALGLDIQLPSETERRKLEARYEKEVARSTKILENGKVGYSQSSKFPYLRLIPPFSQYQSTMRLGIMQIVKRQFALVPVLSCAIL</sequence>
<name>A0A6A4HZL6_9AGAR</name>
<accession>A0A6A4HZL6</accession>
<dbReference type="AlphaFoldDB" id="A0A6A4HZL6"/>